<evidence type="ECO:0000256" key="2">
    <source>
        <dbReference type="ARBA" id="ARBA00012438"/>
    </source>
</evidence>
<dbReference type="Pfam" id="PF02518">
    <property type="entry name" value="HATPase_c"/>
    <property type="match status" value="1"/>
</dbReference>
<comment type="catalytic activity">
    <reaction evidence="1">
        <text>ATP + protein L-histidine = ADP + protein N-phospho-L-histidine.</text>
        <dbReference type="EC" id="2.7.13.3"/>
    </reaction>
</comment>
<dbReference type="Proteomes" id="UP000293671">
    <property type="component" value="Unassembled WGS sequence"/>
</dbReference>
<dbReference type="InterPro" id="IPR036890">
    <property type="entry name" value="HATPase_C_sf"/>
</dbReference>
<keyword evidence="4" id="KW-0812">Transmembrane</keyword>
<dbReference type="OrthoDB" id="2514702at2"/>
<dbReference type="Gene3D" id="3.30.565.10">
    <property type="entry name" value="Histidine kinase-like ATPase, C-terminal domain"/>
    <property type="match status" value="1"/>
</dbReference>
<organism evidence="6 7">
    <name type="scientific">Rivibacter subsaxonicus</name>
    <dbReference type="NCBI Taxonomy" id="457575"/>
    <lineage>
        <taxon>Bacteria</taxon>
        <taxon>Pseudomonadati</taxon>
        <taxon>Pseudomonadota</taxon>
        <taxon>Betaproteobacteria</taxon>
        <taxon>Burkholderiales</taxon>
        <taxon>Rivibacter</taxon>
    </lineage>
</organism>
<evidence type="ECO:0000256" key="1">
    <source>
        <dbReference type="ARBA" id="ARBA00000085"/>
    </source>
</evidence>
<keyword evidence="6" id="KW-0808">Transferase</keyword>
<evidence type="ECO:0000313" key="6">
    <source>
        <dbReference type="EMBL" id="RZU02999.1"/>
    </source>
</evidence>
<dbReference type="PROSITE" id="PS50109">
    <property type="entry name" value="HIS_KIN"/>
    <property type="match status" value="1"/>
</dbReference>
<dbReference type="InterPro" id="IPR003594">
    <property type="entry name" value="HATPase_dom"/>
</dbReference>
<evidence type="ECO:0000256" key="4">
    <source>
        <dbReference type="SAM" id="Phobius"/>
    </source>
</evidence>
<comment type="caution">
    <text evidence="6">The sequence shown here is derived from an EMBL/GenBank/DDBJ whole genome shotgun (WGS) entry which is preliminary data.</text>
</comment>
<feature type="transmembrane region" description="Helical" evidence="4">
    <location>
        <begin position="43"/>
        <end position="61"/>
    </location>
</feature>
<feature type="domain" description="Histidine kinase" evidence="5">
    <location>
        <begin position="266"/>
        <end position="364"/>
    </location>
</feature>
<dbReference type="RefSeq" id="WP_130430710.1">
    <property type="nucleotide sequence ID" value="NZ_SHKP01000004.1"/>
</dbReference>
<dbReference type="InterPro" id="IPR004358">
    <property type="entry name" value="Sig_transdc_His_kin-like_C"/>
</dbReference>
<protein>
    <recommendedName>
        <fullName evidence="2">histidine kinase</fullName>
        <ecNumber evidence="2">2.7.13.3</ecNumber>
    </recommendedName>
</protein>
<evidence type="ECO:0000313" key="7">
    <source>
        <dbReference type="Proteomes" id="UP000293671"/>
    </source>
</evidence>
<keyword evidence="7" id="KW-1185">Reference proteome</keyword>
<feature type="coiled-coil region" evidence="3">
    <location>
        <begin position="151"/>
        <end position="178"/>
    </location>
</feature>
<dbReference type="EMBL" id="SHKP01000004">
    <property type="protein sequence ID" value="RZU02999.1"/>
    <property type="molecule type" value="Genomic_DNA"/>
</dbReference>
<reference evidence="6 7" key="1">
    <citation type="submission" date="2019-02" db="EMBL/GenBank/DDBJ databases">
        <title>Genomic Encyclopedia of Type Strains, Phase IV (KMG-IV): sequencing the most valuable type-strain genomes for metagenomic binning, comparative biology and taxonomic classification.</title>
        <authorList>
            <person name="Goeker M."/>
        </authorList>
    </citation>
    <scope>NUCLEOTIDE SEQUENCE [LARGE SCALE GENOMIC DNA]</scope>
    <source>
        <strain evidence="6 7">DSM 19570</strain>
    </source>
</reference>
<dbReference type="InterPro" id="IPR050640">
    <property type="entry name" value="Bact_2-comp_sensor_kinase"/>
</dbReference>
<dbReference type="SUPFAM" id="SSF55874">
    <property type="entry name" value="ATPase domain of HSP90 chaperone/DNA topoisomerase II/histidine kinase"/>
    <property type="match status" value="1"/>
</dbReference>
<dbReference type="EC" id="2.7.13.3" evidence="2"/>
<evidence type="ECO:0000256" key="3">
    <source>
        <dbReference type="SAM" id="Coils"/>
    </source>
</evidence>
<keyword evidence="6" id="KW-0418">Kinase</keyword>
<name>A0A4Q7W2Q4_9BURK</name>
<keyword evidence="3" id="KW-0175">Coiled coil</keyword>
<feature type="transmembrane region" description="Helical" evidence="4">
    <location>
        <begin position="82"/>
        <end position="108"/>
    </location>
</feature>
<accession>A0A4Q7W2Q4</accession>
<dbReference type="AlphaFoldDB" id="A0A4Q7W2Q4"/>
<feature type="transmembrane region" description="Helical" evidence="4">
    <location>
        <begin position="16"/>
        <end position="37"/>
    </location>
</feature>
<dbReference type="PANTHER" id="PTHR34220:SF9">
    <property type="entry name" value="SIGNAL TRANSDUCTION HISTIDINE KINASE INTERNAL REGION DOMAIN-CONTAINING PROTEIN"/>
    <property type="match status" value="1"/>
</dbReference>
<keyword evidence="4" id="KW-1133">Transmembrane helix</keyword>
<dbReference type="InterPro" id="IPR005467">
    <property type="entry name" value="His_kinase_dom"/>
</dbReference>
<proteinExistence type="predicted"/>
<dbReference type="Pfam" id="PF06580">
    <property type="entry name" value="His_kinase"/>
    <property type="match status" value="1"/>
</dbReference>
<feature type="transmembrane region" description="Helical" evidence="4">
    <location>
        <begin position="128"/>
        <end position="147"/>
    </location>
</feature>
<dbReference type="InterPro" id="IPR010559">
    <property type="entry name" value="Sig_transdc_His_kin_internal"/>
</dbReference>
<sequence length="365" mass="38975">MNIVLPTLRSKALHQLLRTAAITTSLCLGVALLLTALAGGRGFGLNLLYSLSIGLCCWFFIEGGHRLLDRVRGVAADPANAAWPGWAWTTLLVALGTLAGYSLGATIANAISGRSAPMPWQVDWRSSSASLVISFATAAVATLFFMLQGRLQSERTRAEAAQRQAAEHQLRLLESQLEPHMLFNTLANLRALIALDPPRAQAMLDRLIAYLRATLAASRAERHTLADEFARLEDYLALMQVRMGDRLQVKLELPPALAAQPVPPLLLQPLVENAIQHGLEPCCGEASICVRAERVGARLVLSVRDSGVGVAPGALDAPPRPGHGFGTHQVRERLATLYGSRAEFSLLPAAGGGTEATVQLPAATA</sequence>
<keyword evidence="4" id="KW-0472">Membrane</keyword>
<dbReference type="PRINTS" id="PR00344">
    <property type="entry name" value="BCTRLSENSOR"/>
</dbReference>
<dbReference type="GO" id="GO:0016020">
    <property type="term" value="C:membrane"/>
    <property type="evidence" value="ECO:0007669"/>
    <property type="project" value="InterPro"/>
</dbReference>
<dbReference type="PANTHER" id="PTHR34220">
    <property type="entry name" value="SENSOR HISTIDINE KINASE YPDA"/>
    <property type="match status" value="1"/>
</dbReference>
<gene>
    <name evidence="6" type="ORF">EV670_1030</name>
</gene>
<dbReference type="GO" id="GO:0000155">
    <property type="term" value="F:phosphorelay sensor kinase activity"/>
    <property type="evidence" value="ECO:0007669"/>
    <property type="project" value="InterPro"/>
</dbReference>
<evidence type="ECO:0000259" key="5">
    <source>
        <dbReference type="PROSITE" id="PS50109"/>
    </source>
</evidence>